<dbReference type="GeneID" id="97417011"/>
<protein>
    <submittedName>
        <fullName evidence="1">Uncharacterized protein</fullName>
    </submittedName>
</protein>
<dbReference type="EMBL" id="QNTT01000041">
    <property type="protein sequence ID" value="RBA33230.1"/>
    <property type="molecule type" value="Genomic_DNA"/>
</dbReference>
<dbReference type="AlphaFoldDB" id="A0A365P8K7"/>
<accession>A0A365P8K7</accession>
<reference evidence="1 2" key="1">
    <citation type="submission" date="2018-06" db="EMBL/GenBank/DDBJ databases">
        <title>Whole genome sequencing of four bacterial strains from South Shetland trench revealing bio-synthetic gene clusters.</title>
        <authorList>
            <person name="Abdel-Mageed W.M."/>
            <person name="Lehri B."/>
            <person name="Jarmusch S.A."/>
            <person name="Miranda K."/>
            <person name="Goodfellow M."/>
            <person name="Jaspars M."/>
            <person name="Karlyshev A.V."/>
        </authorList>
    </citation>
    <scope>NUCLEOTIDE SEQUENCE [LARGE SCALE GENOMIC DNA]</scope>
    <source>
        <strain evidence="1 2">SST1</strain>
    </source>
</reference>
<comment type="caution">
    <text evidence="1">The sequence shown here is derived from an EMBL/GenBank/DDBJ whole genome shotgun (WGS) entry which is preliminary data.</text>
</comment>
<organism evidence="1 2">
    <name type="scientific">Dietzia maris</name>
    <dbReference type="NCBI Taxonomy" id="37915"/>
    <lineage>
        <taxon>Bacteria</taxon>
        <taxon>Bacillati</taxon>
        <taxon>Actinomycetota</taxon>
        <taxon>Actinomycetes</taxon>
        <taxon>Mycobacteriales</taxon>
        <taxon>Dietziaceae</taxon>
        <taxon>Dietzia</taxon>
    </lineage>
</organism>
<name>A0A365P8K7_9ACTN</name>
<dbReference type="RefSeq" id="WP_096905678.1">
    <property type="nucleotide sequence ID" value="NZ_JBITUO010000003.1"/>
</dbReference>
<proteinExistence type="predicted"/>
<sequence>MTTGNEGATDLDYLLRQMAEGIEQAPVNFPITLVINGNTWEGNLTTEGEFMRIQAATFDALTGDEKSEQVADAQASAFRQIGITKYEEALDGEDRVASFIHVTDAWQRGEKAPIPVMRVRISSVDAWTFGHASS</sequence>
<dbReference type="Proteomes" id="UP000252187">
    <property type="component" value="Unassembled WGS sequence"/>
</dbReference>
<evidence type="ECO:0000313" key="2">
    <source>
        <dbReference type="Proteomes" id="UP000252187"/>
    </source>
</evidence>
<evidence type="ECO:0000313" key="1">
    <source>
        <dbReference type="EMBL" id="RBA33230.1"/>
    </source>
</evidence>
<gene>
    <name evidence="1" type="ORF">DQ226_13395</name>
</gene>